<dbReference type="Pfam" id="PF04193">
    <property type="entry name" value="PQ-loop"/>
    <property type="match status" value="1"/>
</dbReference>
<evidence type="ECO:0000256" key="5">
    <source>
        <dbReference type="SAM" id="Phobius"/>
    </source>
</evidence>
<dbReference type="InterPro" id="IPR006603">
    <property type="entry name" value="PQ-loop_rpt"/>
</dbReference>
<protein>
    <submittedName>
        <fullName evidence="6">MtN3 and saliva related transmembrane protein</fullName>
    </submittedName>
</protein>
<dbReference type="Gene3D" id="1.20.1280.290">
    <property type="match status" value="1"/>
</dbReference>
<dbReference type="EMBL" id="FONY01000014">
    <property type="protein sequence ID" value="SFF06320.1"/>
    <property type="molecule type" value="Genomic_DNA"/>
</dbReference>
<dbReference type="InterPro" id="IPR047662">
    <property type="entry name" value="SemiSWEET"/>
</dbReference>
<keyword evidence="2 5" id="KW-0812">Transmembrane</keyword>
<keyword evidence="7" id="KW-1185">Reference proteome</keyword>
<dbReference type="GO" id="GO:0016020">
    <property type="term" value="C:membrane"/>
    <property type="evidence" value="ECO:0007669"/>
    <property type="project" value="UniProtKB-SubCell"/>
</dbReference>
<accession>A0A1I2FP00</accession>
<dbReference type="RefSeq" id="WP_091544390.1">
    <property type="nucleotide sequence ID" value="NZ_FONY01000014.1"/>
</dbReference>
<dbReference type="OrthoDB" id="122062at2"/>
<keyword evidence="3 5" id="KW-1133">Transmembrane helix</keyword>
<dbReference type="AlphaFoldDB" id="A0A1I2FP00"/>
<organism evidence="6 7">
    <name type="scientific">Thermoflexibacter ruber</name>
    <dbReference type="NCBI Taxonomy" id="1003"/>
    <lineage>
        <taxon>Bacteria</taxon>
        <taxon>Pseudomonadati</taxon>
        <taxon>Bacteroidota</taxon>
        <taxon>Cytophagia</taxon>
        <taxon>Cytophagales</taxon>
        <taxon>Thermoflexibacteraceae</taxon>
        <taxon>Thermoflexibacter</taxon>
    </lineage>
</organism>
<reference evidence="6 7" key="1">
    <citation type="submission" date="2016-10" db="EMBL/GenBank/DDBJ databases">
        <authorList>
            <person name="de Groot N.N."/>
        </authorList>
    </citation>
    <scope>NUCLEOTIDE SEQUENCE [LARGE SCALE GENOMIC DNA]</scope>
    <source>
        <strain>GEY</strain>
        <strain evidence="7">DSM 9560</strain>
    </source>
</reference>
<evidence type="ECO:0000313" key="7">
    <source>
        <dbReference type="Proteomes" id="UP000199513"/>
    </source>
</evidence>
<sequence length="82" mass="9164">MVQILGLTAGLLTTIAFLPQVVKTWKMRSAKDLSLSTFSLFFVGVTLWFIYGLLMNDTPIIVTNACTLVFAGVLLFFKLKFK</sequence>
<name>A0A1I2FP00_9BACT</name>
<feature type="transmembrane region" description="Helical" evidence="5">
    <location>
        <begin position="34"/>
        <end position="54"/>
    </location>
</feature>
<proteinExistence type="predicted"/>
<feature type="transmembrane region" description="Helical" evidence="5">
    <location>
        <begin position="60"/>
        <end position="77"/>
    </location>
</feature>
<evidence type="ECO:0000256" key="1">
    <source>
        <dbReference type="ARBA" id="ARBA00004141"/>
    </source>
</evidence>
<evidence type="ECO:0000256" key="2">
    <source>
        <dbReference type="ARBA" id="ARBA00022692"/>
    </source>
</evidence>
<comment type="subcellular location">
    <subcellularLocation>
        <location evidence="1">Membrane</location>
        <topology evidence="1">Multi-pass membrane protein</topology>
    </subcellularLocation>
</comment>
<dbReference type="Proteomes" id="UP000199513">
    <property type="component" value="Unassembled WGS sequence"/>
</dbReference>
<feature type="transmembrane region" description="Helical" evidence="5">
    <location>
        <begin position="6"/>
        <end position="22"/>
    </location>
</feature>
<keyword evidence="4 5" id="KW-0472">Membrane</keyword>
<evidence type="ECO:0000313" key="6">
    <source>
        <dbReference type="EMBL" id="SFF06320.1"/>
    </source>
</evidence>
<dbReference type="NCBIfam" id="NF037968">
    <property type="entry name" value="SemiSWEET_2"/>
    <property type="match status" value="1"/>
</dbReference>
<evidence type="ECO:0000256" key="3">
    <source>
        <dbReference type="ARBA" id="ARBA00022989"/>
    </source>
</evidence>
<gene>
    <name evidence="6" type="ORF">SAMN04488541_101473</name>
</gene>
<evidence type="ECO:0000256" key="4">
    <source>
        <dbReference type="ARBA" id="ARBA00023136"/>
    </source>
</evidence>
<dbReference type="GO" id="GO:0051119">
    <property type="term" value="F:sugar transmembrane transporter activity"/>
    <property type="evidence" value="ECO:0007669"/>
    <property type="project" value="InterPro"/>
</dbReference>
<dbReference type="STRING" id="1003.SAMN04488541_101473"/>